<keyword evidence="1" id="KW-0472">Membrane</keyword>
<proteinExistence type="predicted"/>
<keyword evidence="4" id="KW-1185">Reference proteome</keyword>
<keyword evidence="1" id="KW-1133">Transmembrane helix</keyword>
<evidence type="ECO:0000256" key="1">
    <source>
        <dbReference type="SAM" id="Phobius"/>
    </source>
</evidence>
<evidence type="ECO:0000313" key="4">
    <source>
        <dbReference type="Proteomes" id="UP000836841"/>
    </source>
</evidence>
<dbReference type="Proteomes" id="UP000836841">
    <property type="component" value="Chromosome 4"/>
</dbReference>
<keyword evidence="1" id="KW-0812">Transmembrane</keyword>
<dbReference type="PANTHER" id="PTHR31589">
    <property type="entry name" value="PROTEIN, PUTATIVE (DUF239)-RELATED-RELATED"/>
    <property type="match status" value="1"/>
</dbReference>
<feature type="domain" description="Neprosin PEP catalytic" evidence="2">
    <location>
        <begin position="1"/>
        <end position="174"/>
    </location>
</feature>
<dbReference type="EMBL" id="OU466860">
    <property type="protein sequence ID" value="CAH2058293.1"/>
    <property type="molecule type" value="Genomic_DNA"/>
</dbReference>
<name>A0AAU9S6C5_THLAR</name>
<dbReference type="AlphaFoldDB" id="A0AAU9S6C5"/>
<sequence length="200" mass="22219">MISDAYDVTGCYNLQCSGFIQTSRTVVIGGTIAPVSIFEGSQFEIIISVWKVNPKYGNWWLSLGSNHSLVGYWPAEIFTSLSSADTVQWGGEIVNTQSSGRHTTTQMGSGHFLGEGFGKVSYLRNVEILENNNSFQPVQNVQVRVSNSRFYDIRNKSREDWASYIFYGGPGFTPMHSGVSSSSVLSSLLFYFSFIIFLLV</sequence>
<dbReference type="InterPro" id="IPR004314">
    <property type="entry name" value="Neprosin"/>
</dbReference>
<accession>A0AAU9S6C5</accession>
<evidence type="ECO:0000313" key="3">
    <source>
        <dbReference type="EMBL" id="CAH2058293.1"/>
    </source>
</evidence>
<gene>
    <name evidence="3" type="ORF">TAV2_LOCUS13827</name>
</gene>
<evidence type="ECO:0000259" key="2">
    <source>
        <dbReference type="PROSITE" id="PS52045"/>
    </source>
</evidence>
<dbReference type="PANTHER" id="PTHR31589:SF222">
    <property type="entry name" value="RRM DOMAIN-CONTAINING PROTEIN"/>
    <property type="match status" value="1"/>
</dbReference>
<protein>
    <recommendedName>
        <fullName evidence="2">Neprosin PEP catalytic domain-containing protein</fullName>
    </recommendedName>
</protein>
<dbReference type="PROSITE" id="PS52045">
    <property type="entry name" value="NEPROSIN_PEP_CD"/>
    <property type="match status" value="1"/>
</dbReference>
<dbReference type="Pfam" id="PF03080">
    <property type="entry name" value="Neprosin"/>
    <property type="match status" value="1"/>
</dbReference>
<reference evidence="3 4" key="1">
    <citation type="submission" date="2022-03" db="EMBL/GenBank/DDBJ databases">
        <authorList>
            <person name="Nunn A."/>
            <person name="Chopra R."/>
            <person name="Nunn A."/>
            <person name="Contreras Garrido A."/>
        </authorList>
    </citation>
    <scope>NUCLEOTIDE SEQUENCE [LARGE SCALE GENOMIC DNA]</scope>
</reference>
<organism evidence="3 4">
    <name type="scientific">Thlaspi arvense</name>
    <name type="common">Field penny-cress</name>
    <dbReference type="NCBI Taxonomy" id="13288"/>
    <lineage>
        <taxon>Eukaryota</taxon>
        <taxon>Viridiplantae</taxon>
        <taxon>Streptophyta</taxon>
        <taxon>Embryophyta</taxon>
        <taxon>Tracheophyta</taxon>
        <taxon>Spermatophyta</taxon>
        <taxon>Magnoliopsida</taxon>
        <taxon>eudicotyledons</taxon>
        <taxon>Gunneridae</taxon>
        <taxon>Pentapetalae</taxon>
        <taxon>rosids</taxon>
        <taxon>malvids</taxon>
        <taxon>Brassicales</taxon>
        <taxon>Brassicaceae</taxon>
        <taxon>Thlaspideae</taxon>
        <taxon>Thlaspi</taxon>
    </lineage>
</organism>
<feature type="transmembrane region" description="Helical" evidence="1">
    <location>
        <begin position="179"/>
        <end position="199"/>
    </location>
</feature>
<dbReference type="InterPro" id="IPR053168">
    <property type="entry name" value="Glutamic_endopeptidase"/>
</dbReference>